<dbReference type="AlphaFoldDB" id="A0A1I2P509"/>
<evidence type="ECO:0000313" key="2">
    <source>
        <dbReference type="EMBL" id="SFG08716.1"/>
    </source>
</evidence>
<keyword evidence="3" id="KW-1185">Reference proteome</keyword>
<dbReference type="RefSeq" id="WP_092788528.1">
    <property type="nucleotide sequence ID" value="NZ_FOPC01000001.1"/>
</dbReference>
<dbReference type="Proteomes" id="UP000199642">
    <property type="component" value="Unassembled WGS sequence"/>
</dbReference>
<dbReference type="EMBL" id="FOPC01000001">
    <property type="protein sequence ID" value="SFG08716.1"/>
    <property type="molecule type" value="Genomic_DNA"/>
</dbReference>
<feature type="chain" id="PRO_5011589364" description="Lipoprotein" evidence="1">
    <location>
        <begin position="21"/>
        <end position="267"/>
    </location>
</feature>
<evidence type="ECO:0000313" key="3">
    <source>
        <dbReference type="Proteomes" id="UP000199642"/>
    </source>
</evidence>
<proteinExistence type="predicted"/>
<keyword evidence="1" id="KW-0732">Signal</keyword>
<evidence type="ECO:0008006" key="4">
    <source>
        <dbReference type="Google" id="ProtNLM"/>
    </source>
</evidence>
<dbReference type="PROSITE" id="PS51257">
    <property type="entry name" value="PROKAR_LIPOPROTEIN"/>
    <property type="match status" value="1"/>
</dbReference>
<sequence>MKPFKIYISLFLLVFGFACQDDTDRVIQTSLPTEAMQLFDISRTLGESSPLFTYSFSDFESMDSTSLPGFPKIEINSAMRQVTLDFDQSYEAEADPVNNRSGKITISFVNTSNASYRTIIYNNYQLGEAQLSGTRNFKQISLSEFTESFDELVLIFENDMTYPISGEFSHSISRSDFRVQSFTTTGNLSGRNAVGRTIKLTVSSPKLISINCFKSDQILQLEGSETWQVGREENEEVNHTLTFENELDCKVLAFAQLPDGRRLQLNN</sequence>
<accession>A0A1I2P509</accession>
<evidence type="ECO:0000256" key="1">
    <source>
        <dbReference type="SAM" id="SignalP"/>
    </source>
</evidence>
<gene>
    <name evidence="2" type="ORF">SAMN04487988_101362</name>
</gene>
<reference evidence="3" key="1">
    <citation type="submission" date="2016-10" db="EMBL/GenBank/DDBJ databases">
        <authorList>
            <person name="Varghese N."/>
            <person name="Submissions S."/>
        </authorList>
    </citation>
    <scope>NUCLEOTIDE SEQUENCE [LARGE SCALE GENOMIC DNA]</scope>
    <source>
        <strain evidence="3">DSM 19315</strain>
    </source>
</reference>
<dbReference type="OrthoDB" id="838897at2"/>
<organism evidence="2 3">
    <name type="scientific">Algoriphagus hitonicola</name>
    <dbReference type="NCBI Taxonomy" id="435880"/>
    <lineage>
        <taxon>Bacteria</taxon>
        <taxon>Pseudomonadati</taxon>
        <taxon>Bacteroidota</taxon>
        <taxon>Cytophagia</taxon>
        <taxon>Cytophagales</taxon>
        <taxon>Cyclobacteriaceae</taxon>
        <taxon>Algoriphagus</taxon>
    </lineage>
</organism>
<protein>
    <recommendedName>
        <fullName evidence="4">Lipoprotein</fullName>
    </recommendedName>
</protein>
<feature type="signal peptide" evidence="1">
    <location>
        <begin position="1"/>
        <end position="20"/>
    </location>
</feature>
<name>A0A1I2P509_9BACT</name>